<keyword evidence="2" id="KW-1185">Reference proteome</keyword>
<evidence type="ECO:0000313" key="1">
    <source>
        <dbReference type="EMBL" id="MCL6730700.1"/>
    </source>
</evidence>
<organism evidence="1 2">
    <name type="scientific">Sphingomonas hankyongi</name>
    <dbReference type="NCBI Taxonomy" id="2908209"/>
    <lineage>
        <taxon>Bacteria</taxon>
        <taxon>Pseudomonadati</taxon>
        <taxon>Pseudomonadota</taxon>
        <taxon>Alphaproteobacteria</taxon>
        <taxon>Sphingomonadales</taxon>
        <taxon>Sphingomonadaceae</taxon>
        <taxon>Sphingomonas</taxon>
    </lineage>
</organism>
<sequence length="91" mass="10231">MITSFLLLAAQAVPPPSVMAKSDDDKVRCQVEYQVHSRIPTQICRTKAQWQRIERDAEADMRDSKNYRASGRLGTIVDDGEGYVVAPKPPR</sequence>
<evidence type="ECO:0000313" key="2">
    <source>
        <dbReference type="Proteomes" id="UP001165342"/>
    </source>
</evidence>
<accession>A0ABT0S557</accession>
<reference evidence="1" key="1">
    <citation type="submission" date="2022-05" db="EMBL/GenBank/DDBJ databases">
        <authorList>
            <person name="Jo J.-H."/>
            <person name="Im W.-T."/>
        </authorList>
    </citation>
    <scope>NUCLEOTIDE SEQUENCE</scope>
    <source>
        <strain evidence="1">SE220</strain>
    </source>
</reference>
<protein>
    <submittedName>
        <fullName evidence="1">Uncharacterized protein</fullName>
    </submittedName>
</protein>
<dbReference type="Proteomes" id="UP001165342">
    <property type="component" value="Unassembled WGS sequence"/>
</dbReference>
<dbReference type="EMBL" id="JAMGBE010000003">
    <property type="protein sequence ID" value="MCL6730700.1"/>
    <property type="molecule type" value="Genomic_DNA"/>
</dbReference>
<dbReference type="RefSeq" id="WP_249832168.1">
    <property type="nucleotide sequence ID" value="NZ_JAMGBE010000003.1"/>
</dbReference>
<comment type="caution">
    <text evidence="1">The sequence shown here is derived from an EMBL/GenBank/DDBJ whole genome shotgun (WGS) entry which is preliminary data.</text>
</comment>
<gene>
    <name evidence="1" type="ORF">LZ538_11650</name>
</gene>
<proteinExistence type="predicted"/>
<name>A0ABT0S557_9SPHN</name>